<evidence type="ECO:0000313" key="4">
    <source>
        <dbReference type="Proteomes" id="UP000313359"/>
    </source>
</evidence>
<feature type="transmembrane region" description="Helical" evidence="2">
    <location>
        <begin position="216"/>
        <end position="234"/>
    </location>
</feature>
<proteinExistence type="predicted"/>
<keyword evidence="2" id="KW-0812">Transmembrane</keyword>
<accession>A0A5C2RN34</accession>
<feature type="transmembrane region" description="Helical" evidence="2">
    <location>
        <begin position="350"/>
        <end position="376"/>
    </location>
</feature>
<feature type="transmembrane region" description="Helical" evidence="2">
    <location>
        <begin position="184"/>
        <end position="204"/>
    </location>
</feature>
<evidence type="ECO:0000256" key="1">
    <source>
        <dbReference type="SAM" id="MobiDB-lite"/>
    </source>
</evidence>
<evidence type="ECO:0000256" key="2">
    <source>
        <dbReference type="SAM" id="Phobius"/>
    </source>
</evidence>
<dbReference type="OrthoDB" id="2757163at2759"/>
<reference evidence="3" key="1">
    <citation type="journal article" date="2018" name="Genome Biol. Evol.">
        <title>Genomics and development of Lentinus tigrinus, a white-rot wood-decaying mushroom with dimorphic fruiting bodies.</title>
        <authorList>
            <person name="Wu B."/>
            <person name="Xu Z."/>
            <person name="Knudson A."/>
            <person name="Carlson A."/>
            <person name="Chen N."/>
            <person name="Kovaka S."/>
            <person name="LaButti K."/>
            <person name="Lipzen A."/>
            <person name="Pennachio C."/>
            <person name="Riley R."/>
            <person name="Schakwitz W."/>
            <person name="Umezawa K."/>
            <person name="Ohm R.A."/>
            <person name="Grigoriev I.V."/>
            <person name="Nagy L.G."/>
            <person name="Gibbons J."/>
            <person name="Hibbett D."/>
        </authorList>
    </citation>
    <scope>NUCLEOTIDE SEQUENCE [LARGE SCALE GENOMIC DNA]</scope>
    <source>
        <strain evidence="3">ALCF2SS1-6</strain>
    </source>
</reference>
<organism evidence="3 4">
    <name type="scientific">Lentinus tigrinus ALCF2SS1-6</name>
    <dbReference type="NCBI Taxonomy" id="1328759"/>
    <lineage>
        <taxon>Eukaryota</taxon>
        <taxon>Fungi</taxon>
        <taxon>Dikarya</taxon>
        <taxon>Basidiomycota</taxon>
        <taxon>Agaricomycotina</taxon>
        <taxon>Agaricomycetes</taxon>
        <taxon>Polyporales</taxon>
        <taxon>Polyporaceae</taxon>
        <taxon>Lentinus</taxon>
    </lineage>
</organism>
<dbReference type="AlphaFoldDB" id="A0A5C2RN34"/>
<protein>
    <submittedName>
        <fullName evidence="3">Uncharacterized protein</fullName>
    </submittedName>
</protein>
<dbReference type="Proteomes" id="UP000313359">
    <property type="component" value="Unassembled WGS sequence"/>
</dbReference>
<keyword evidence="2" id="KW-1133">Transmembrane helix</keyword>
<gene>
    <name evidence="3" type="ORF">L227DRAFT_658567</name>
</gene>
<keyword evidence="4" id="KW-1185">Reference proteome</keyword>
<feature type="region of interest" description="Disordered" evidence="1">
    <location>
        <begin position="394"/>
        <end position="422"/>
    </location>
</feature>
<name>A0A5C2RN34_9APHY</name>
<feature type="transmembrane region" description="Helical" evidence="2">
    <location>
        <begin position="307"/>
        <end position="330"/>
    </location>
</feature>
<evidence type="ECO:0000313" key="3">
    <source>
        <dbReference type="EMBL" id="RPD52943.1"/>
    </source>
</evidence>
<feature type="transmembrane region" description="Helical" evidence="2">
    <location>
        <begin position="264"/>
        <end position="286"/>
    </location>
</feature>
<sequence>MALCMNEDEKDDSACTAEMPVSSQHPMSSRLRRGIYPSLPSTVTFTTPCFLLPYWALAMDPSCAGSLATYVVVFDTLSHSQQLINIVITTALFAYQRASPLHQYASSLLLTSGKGLKRRSAALQLTATLVLYISTATFTGTALRATFATANQAQAAADAITNCDIQAVFNPVEVYSLGDQMICIQTATLVVNIIIGDTIVWWRVYVLWPGIKARRVILGVSALLLMATFTLSVFDTCGACNPRLSIVVQQQGYGQLFSGSQTGAAAAGMSLATNAIATCFTAYRAWIHVRTLKVFDRRLSMTSTEEVLLLIAESGFVYTAIWVIVTIWQVGENNHDIFVHDTGDNTFWGITGYFVNGGLVPVIAIYPMFVIVMVALKRQRATSTYMFSTQILSQPPLSSPPPTIEDHSESGFGASARSLVDA</sequence>
<keyword evidence="2" id="KW-0472">Membrane</keyword>
<dbReference type="EMBL" id="ML122334">
    <property type="protein sequence ID" value="RPD52943.1"/>
    <property type="molecule type" value="Genomic_DNA"/>
</dbReference>